<dbReference type="PIRSF" id="PIRSF021331">
    <property type="entry name" value="YkoF"/>
    <property type="match status" value="1"/>
</dbReference>
<dbReference type="Gene3D" id="3.30.70.930">
    <property type="match status" value="2"/>
</dbReference>
<dbReference type="InterPro" id="IPR015835">
    <property type="entry name" value="HMP/thiamine-bd"/>
</dbReference>
<evidence type="ECO:0000313" key="3">
    <source>
        <dbReference type="Proteomes" id="UP000663970"/>
    </source>
</evidence>
<evidence type="ECO:0000259" key="1">
    <source>
        <dbReference type="Pfam" id="PF07615"/>
    </source>
</evidence>
<protein>
    <submittedName>
        <fullName evidence="2">Thiamine-binding protein</fullName>
    </submittedName>
</protein>
<evidence type="ECO:0000313" key="2">
    <source>
        <dbReference type="EMBL" id="MBN8234803.1"/>
    </source>
</evidence>
<reference evidence="2 3" key="1">
    <citation type="submission" date="2020-12" db="EMBL/GenBank/DDBJ databases">
        <title>Oil enriched cultivation method for isolating marine PHA-producing bacteria.</title>
        <authorList>
            <person name="Zheng W."/>
            <person name="Yu S."/>
            <person name="Huang Y."/>
        </authorList>
    </citation>
    <scope>NUCLEOTIDE SEQUENCE [LARGE SCALE GENOMIC DNA]</scope>
    <source>
        <strain evidence="2 3">SY-2-6</strain>
    </source>
</reference>
<dbReference type="InterPro" id="IPR029756">
    <property type="entry name" value="MTH1187/YkoF-like"/>
</dbReference>
<dbReference type="EMBL" id="JAEKJY010000001">
    <property type="protein sequence ID" value="MBN8234803.1"/>
    <property type="molecule type" value="Genomic_DNA"/>
</dbReference>
<dbReference type="RefSeq" id="WP_206932893.1">
    <property type="nucleotide sequence ID" value="NZ_JAEKJY010000001.1"/>
</dbReference>
<organism evidence="2 3">
    <name type="scientific">Halobacillus kuroshimensis</name>
    <dbReference type="NCBI Taxonomy" id="302481"/>
    <lineage>
        <taxon>Bacteria</taxon>
        <taxon>Bacillati</taxon>
        <taxon>Bacillota</taxon>
        <taxon>Bacilli</taxon>
        <taxon>Bacillales</taxon>
        <taxon>Bacillaceae</taxon>
        <taxon>Halobacillus</taxon>
    </lineage>
</organism>
<comment type="caution">
    <text evidence="2">The sequence shown here is derived from an EMBL/GenBank/DDBJ whole genome shotgun (WGS) entry which is preliminary data.</text>
</comment>
<gene>
    <name evidence="2" type="ORF">JF544_06060</name>
</gene>
<feature type="domain" description="Thiamin/hydroxymethyl pyrimidine-binding YkoF putative" evidence="1">
    <location>
        <begin position="10"/>
        <end position="89"/>
    </location>
</feature>
<keyword evidence="3" id="KW-1185">Reference proteome</keyword>
<dbReference type="Proteomes" id="UP000663970">
    <property type="component" value="Unassembled WGS sequence"/>
</dbReference>
<feature type="domain" description="Thiamin/hydroxymethyl pyrimidine-binding YkoF putative" evidence="1">
    <location>
        <begin position="117"/>
        <end position="194"/>
    </location>
</feature>
<accession>A0ABS3DUB4</accession>
<proteinExistence type="predicted"/>
<sequence length="200" mass="21753">MDQVCGTSKIAGCSFSIHPMSDEFAGIILEILKKVDTSKVWLDTDDVTTTVRGRVEHIFDVTKAILLHVSKTNVHAAFHATYSIGCPGDSAGDTYMAESLHRRNEDASRSITQPLAAKFSLYPMGGGSYMDTIYKQIEAMKSKGIQVTPAHYSTRLDGDTHTVFEGLENVFRETEASGSSHTVMTVSVSVNSPSSKESIL</sequence>
<name>A0ABS3DUB4_9BACI</name>
<dbReference type="Pfam" id="PF07615">
    <property type="entry name" value="Ykof"/>
    <property type="match status" value="2"/>
</dbReference>
<dbReference type="SUPFAM" id="SSF89957">
    <property type="entry name" value="MTH1187/YkoF-like"/>
    <property type="match status" value="1"/>
</dbReference>
<dbReference type="InterPro" id="IPR011522">
    <property type="entry name" value="Thiamin/HMP-bd_put_YkoF"/>
</dbReference>